<evidence type="ECO:0000313" key="2">
    <source>
        <dbReference type="EMBL" id="MCI0127412.1"/>
    </source>
</evidence>
<evidence type="ECO:0000313" key="3">
    <source>
        <dbReference type="Proteomes" id="UP001156140"/>
    </source>
</evidence>
<feature type="signal peptide" evidence="1">
    <location>
        <begin position="1"/>
        <end position="21"/>
    </location>
</feature>
<dbReference type="Proteomes" id="UP001156140">
    <property type="component" value="Unassembled WGS sequence"/>
</dbReference>
<name>A0AA41QNF8_9HYPH</name>
<dbReference type="EMBL" id="JALAZD010000001">
    <property type="protein sequence ID" value="MCI0127412.1"/>
    <property type="molecule type" value="Genomic_DNA"/>
</dbReference>
<reference evidence="2" key="1">
    <citation type="submission" date="2022-03" db="EMBL/GenBank/DDBJ databases">
        <title>The complete genome sequence of a Methyloterrigena soli.</title>
        <authorList>
            <person name="Zi Z."/>
        </authorList>
    </citation>
    <scope>NUCLEOTIDE SEQUENCE</scope>
    <source>
        <strain evidence="2">M48</strain>
    </source>
</reference>
<comment type="caution">
    <text evidence="2">The sequence shown here is derived from an EMBL/GenBank/DDBJ whole genome shotgun (WGS) entry which is preliminary data.</text>
</comment>
<accession>A0AA41QNF8</accession>
<proteinExistence type="predicted"/>
<dbReference type="AlphaFoldDB" id="A0AA41QNF8"/>
<keyword evidence="3" id="KW-1185">Reference proteome</keyword>
<dbReference type="RefSeq" id="WP_035088858.1">
    <property type="nucleotide sequence ID" value="NZ_JAKETQ010000001.1"/>
</dbReference>
<organism evidence="2 3">
    <name type="scientific">Paradevosia shaoguanensis</name>
    <dbReference type="NCBI Taxonomy" id="1335043"/>
    <lineage>
        <taxon>Bacteria</taxon>
        <taxon>Pseudomonadati</taxon>
        <taxon>Pseudomonadota</taxon>
        <taxon>Alphaproteobacteria</taxon>
        <taxon>Hyphomicrobiales</taxon>
        <taxon>Devosiaceae</taxon>
        <taxon>Paradevosia</taxon>
    </lineage>
</organism>
<sequence>MRAWKYGLIALGMGFAGIAHAETWHVTSGVNGEEHSTWTFSQPSATGYAGRVDFTDGRTGTVFALMGAYYHTHVEGIEGRASLCAFGILERTPEKASGIESCPPNSTDYQAPWSATIDMEH</sequence>
<feature type="chain" id="PRO_5041233587" evidence="1">
    <location>
        <begin position="22"/>
        <end position="121"/>
    </location>
</feature>
<protein>
    <submittedName>
        <fullName evidence="2">Uncharacterized protein</fullName>
    </submittedName>
</protein>
<gene>
    <name evidence="2" type="ORF">ML536_11300</name>
</gene>
<keyword evidence="1" id="KW-0732">Signal</keyword>
<evidence type="ECO:0000256" key="1">
    <source>
        <dbReference type="SAM" id="SignalP"/>
    </source>
</evidence>